<accession>A0AA42J2R7</accession>
<dbReference type="Proteomes" id="UP001169242">
    <property type="component" value="Unassembled WGS sequence"/>
</dbReference>
<dbReference type="RefSeq" id="WP_271013398.1">
    <property type="nucleotide sequence ID" value="NZ_JAQIFT010000066.1"/>
</dbReference>
<sequence length="85" mass="10165">MSKKYELVITKQVEKFIKKQDKPTQIRVIKAVKELPEGDVKKLKGYEKFYRLRVGDIRIIFEKKDDEYIIILIDIGNRGQFIQCF</sequence>
<organism evidence="2 3">
    <name type="scientific">Holtiella tumoricola</name>
    <dbReference type="NCBI Taxonomy" id="3018743"/>
    <lineage>
        <taxon>Bacteria</taxon>
        <taxon>Bacillati</taxon>
        <taxon>Bacillota</taxon>
        <taxon>Clostridia</taxon>
        <taxon>Lachnospirales</taxon>
        <taxon>Cellulosilyticaceae</taxon>
        <taxon>Holtiella</taxon>
    </lineage>
</organism>
<dbReference type="InterPro" id="IPR052747">
    <property type="entry name" value="TA_system_RelE_toxin"/>
</dbReference>
<keyword evidence="3" id="KW-1185">Reference proteome</keyword>
<dbReference type="EMBL" id="JAQIFT010000066">
    <property type="protein sequence ID" value="MDA3733595.1"/>
    <property type="molecule type" value="Genomic_DNA"/>
</dbReference>
<dbReference type="SUPFAM" id="SSF143011">
    <property type="entry name" value="RelE-like"/>
    <property type="match status" value="1"/>
</dbReference>
<name>A0AA42J2R7_9FIRM</name>
<dbReference type="AlphaFoldDB" id="A0AA42J2R7"/>
<dbReference type="Gene3D" id="3.30.2310.20">
    <property type="entry name" value="RelE-like"/>
    <property type="match status" value="1"/>
</dbReference>
<gene>
    <name evidence="2" type="ORF">PBV87_19135</name>
</gene>
<dbReference type="PANTHER" id="PTHR38813:SF1">
    <property type="entry name" value="TOXIN RELE1-RELATED"/>
    <property type="match status" value="1"/>
</dbReference>
<dbReference type="InterPro" id="IPR035093">
    <property type="entry name" value="RelE/ParE_toxin_dom_sf"/>
</dbReference>
<evidence type="ECO:0000256" key="1">
    <source>
        <dbReference type="ARBA" id="ARBA00022649"/>
    </source>
</evidence>
<dbReference type="PANTHER" id="PTHR38813">
    <property type="match status" value="1"/>
</dbReference>
<proteinExistence type="predicted"/>
<protein>
    <submittedName>
        <fullName evidence="2">Type II toxin-antitoxin system RelE/ParE family toxin</fullName>
    </submittedName>
</protein>
<reference evidence="2" key="1">
    <citation type="journal article" date="2023" name="Int. J. Syst. Evol. Microbiol.">
        <title>&lt;i&gt;Holtiella tumoricola&lt;/i&gt; gen. nov. sp. nov., isolated from a human clinical sample.</title>
        <authorList>
            <person name="Allen-Vercoe E."/>
            <person name="Daigneault M.C."/>
            <person name="Vancuren S.J."/>
            <person name="Cochrane K."/>
            <person name="O'Neal L.L."/>
            <person name="Sankaranarayanan K."/>
            <person name="Lawson P.A."/>
        </authorList>
    </citation>
    <scope>NUCLEOTIDE SEQUENCE</scope>
    <source>
        <strain evidence="2">CC70A</strain>
    </source>
</reference>
<dbReference type="Pfam" id="PF05016">
    <property type="entry name" value="ParE_toxin"/>
    <property type="match status" value="1"/>
</dbReference>
<evidence type="ECO:0000313" key="3">
    <source>
        <dbReference type="Proteomes" id="UP001169242"/>
    </source>
</evidence>
<dbReference type="InterPro" id="IPR007712">
    <property type="entry name" value="RelE/ParE_toxin"/>
</dbReference>
<comment type="caution">
    <text evidence="2">The sequence shown here is derived from an EMBL/GenBank/DDBJ whole genome shotgun (WGS) entry which is preliminary data.</text>
</comment>
<keyword evidence="1" id="KW-1277">Toxin-antitoxin system</keyword>
<evidence type="ECO:0000313" key="2">
    <source>
        <dbReference type="EMBL" id="MDA3733595.1"/>
    </source>
</evidence>